<organism evidence="1">
    <name type="scientific">marine sediment metagenome</name>
    <dbReference type="NCBI Taxonomy" id="412755"/>
    <lineage>
        <taxon>unclassified sequences</taxon>
        <taxon>metagenomes</taxon>
        <taxon>ecological metagenomes</taxon>
    </lineage>
</organism>
<reference evidence="1" key="1">
    <citation type="journal article" date="2014" name="Front. Microbiol.">
        <title>High frequency of phylogenetically diverse reductive dehalogenase-homologous genes in deep subseafloor sedimentary metagenomes.</title>
        <authorList>
            <person name="Kawai M."/>
            <person name="Futagami T."/>
            <person name="Toyoda A."/>
            <person name="Takaki Y."/>
            <person name="Nishi S."/>
            <person name="Hori S."/>
            <person name="Arai W."/>
            <person name="Tsubouchi T."/>
            <person name="Morono Y."/>
            <person name="Uchiyama I."/>
            <person name="Ito T."/>
            <person name="Fujiyama A."/>
            <person name="Inagaki F."/>
            <person name="Takami H."/>
        </authorList>
    </citation>
    <scope>NUCLEOTIDE SEQUENCE</scope>
    <source>
        <strain evidence="1">Expedition CK06-06</strain>
    </source>
</reference>
<accession>X0VWN3</accession>
<sequence>TEEKKEDKDKTNEDNGNDTIEMIDCGNDPDCWGENLKDCIPAKFEIGLSSQIRFLYTIKGLEGEKCKIHHLATENPMPELQDTYYICLIPAEGLDYESYESWIQSNFMDCTGSYINVMKEMLSCYQFGLAEGISWTLDGIEIKLIEIGSNEEITVEVDGVSGVIQQSETKIINGVKLKNLAIEDGMAKLEICDN</sequence>
<protein>
    <submittedName>
        <fullName evidence="1">Uncharacterized protein</fullName>
    </submittedName>
</protein>
<name>X0VWN3_9ZZZZ</name>
<comment type="caution">
    <text evidence="1">The sequence shown here is derived from an EMBL/GenBank/DDBJ whole genome shotgun (WGS) entry which is preliminary data.</text>
</comment>
<gene>
    <name evidence="1" type="ORF">S01H1_51401</name>
</gene>
<dbReference type="EMBL" id="BARS01033166">
    <property type="protein sequence ID" value="GAG22839.1"/>
    <property type="molecule type" value="Genomic_DNA"/>
</dbReference>
<proteinExistence type="predicted"/>
<feature type="non-terminal residue" evidence="1">
    <location>
        <position position="1"/>
    </location>
</feature>
<dbReference type="AlphaFoldDB" id="X0VWN3"/>
<evidence type="ECO:0000313" key="1">
    <source>
        <dbReference type="EMBL" id="GAG22839.1"/>
    </source>
</evidence>